<evidence type="ECO:0000313" key="2">
    <source>
        <dbReference type="EMBL" id="RPD63546.1"/>
    </source>
</evidence>
<dbReference type="Proteomes" id="UP000313359">
    <property type="component" value="Unassembled WGS sequence"/>
</dbReference>
<gene>
    <name evidence="2" type="ORF">L227DRAFT_497093</name>
</gene>
<dbReference type="SUPFAM" id="SSF50630">
    <property type="entry name" value="Acid proteases"/>
    <property type="match status" value="1"/>
</dbReference>
<evidence type="ECO:0000256" key="1">
    <source>
        <dbReference type="SAM" id="MobiDB-lite"/>
    </source>
</evidence>
<evidence type="ECO:0000313" key="3">
    <source>
        <dbReference type="Proteomes" id="UP000313359"/>
    </source>
</evidence>
<dbReference type="AlphaFoldDB" id="A0A5C2SPZ7"/>
<organism evidence="2 3">
    <name type="scientific">Lentinus tigrinus ALCF2SS1-6</name>
    <dbReference type="NCBI Taxonomy" id="1328759"/>
    <lineage>
        <taxon>Eukaryota</taxon>
        <taxon>Fungi</taxon>
        <taxon>Dikarya</taxon>
        <taxon>Basidiomycota</taxon>
        <taxon>Agaricomycotina</taxon>
        <taxon>Agaricomycetes</taxon>
        <taxon>Polyporales</taxon>
        <taxon>Polyporaceae</taxon>
        <taxon>Lentinus</taxon>
    </lineage>
</organism>
<dbReference type="Gene3D" id="2.40.70.10">
    <property type="entry name" value="Acid Proteases"/>
    <property type="match status" value="1"/>
</dbReference>
<name>A0A5C2SPZ7_9APHY</name>
<dbReference type="CDD" id="cd00303">
    <property type="entry name" value="retropepsin_like"/>
    <property type="match status" value="1"/>
</dbReference>
<dbReference type="Pfam" id="PF08284">
    <property type="entry name" value="RVP_2"/>
    <property type="match status" value="1"/>
</dbReference>
<reference evidence="2" key="1">
    <citation type="journal article" date="2018" name="Genome Biol. Evol.">
        <title>Genomics and development of Lentinus tigrinus, a white-rot wood-decaying mushroom with dimorphic fruiting bodies.</title>
        <authorList>
            <person name="Wu B."/>
            <person name="Xu Z."/>
            <person name="Knudson A."/>
            <person name="Carlson A."/>
            <person name="Chen N."/>
            <person name="Kovaka S."/>
            <person name="LaButti K."/>
            <person name="Lipzen A."/>
            <person name="Pennachio C."/>
            <person name="Riley R."/>
            <person name="Schakwitz W."/>
            <person name="Umezawa K."/>
            <person name="Ohm R.A."/>
            <person name="Grigoriev I.V."/>
            <person name="Nagy L.G."/>
            <person name="Gibbons J."/>
            <person name="Hibbett D."/>
        </authorList>
    </citation>
    <scope>NUCLEOTIDE SEQUENCE [LARGE SCALE GENOMIC DNA]</scope>
    <source>
        <strain evidence="2">ALCF2SS1-6</strain>
    </source>
</reference>
<accession>A0A5C2SPZ7</accession>
<evidence type="ECO:0008006" key="4">
    <source>
        <dbReference type="Google" id="ProtNLM"/>
    </source>
</evidence>
<dbReference type="EMBL" id="ML122256">
    <property type="protein sequence ID" value="RPD63546.1"/>
    <property type="molecule type" value="Genomic_DNA"/>
</dbReference>
<dbReference type="OrthoDB" id="3206744at2759"/>
<protein>
    <recommendedName>
        <fullName evidence="4">Peptidase A2 domain-containing protein</fullName>
    </recommendedName>
</protein>
<dbReference type="STRING" id="1328759.A0A5C2SPZ7"/>
<keyword evidence="3" id="KW-1185">Reference proteome</keyword>
<dbReference type="InterPro" id="IPR021109">
    <property type="entry name" value="Peptidase_aspartic_dom_sf"/>
</dbReference>
<feature type="region of interest" description="Disordered" evidence="1">
    <location>
        <begin position="114"/>
        <end position="151"/>
    </location>
</feature>
<proteinExistence type="predicted"/>
<sequence>MVNGIEAIVLFDSGSTGDSISPEFARVSGTKTFELENPTQLQLGCSGSRSMISHGAQVPIQVGNTTVDVYLDVVNLDRYDIVLGTPFMRRLGVLLDFGQSEVIIQGQRFTALTPLEEDAGANRRKRNDPTPRGTHSIRPPAVRSMRNGGQN</sequence>